<reference evidence="2 3" key="1">
    <citation type="journal article" date="2018" name="Genomics">
        <title>Molecular footprints of inshore aquatic adaptation in Indo-Pacific humpback dolphin (Sousa chinensis).</title>
        <authorList>
            <person name="Ming Y."/>
            <person name="Jian J."/>
            <person name="Yu F."/>
            <person name="Yu X."/>
            <person name="Wang J."/>
            <person name="Liu W."/>
        </authorList>
    </citation>
    <scope>NUCLEOTIDE SEQUENCE [LARGE SCALE GENOMIC DNA]</scope>
    <source>
        <strain evidence="2">MY-2018</strain>
        <tissue evidence="2">Skin</tissue>
    </source>
</reference>
<protein>
    <submittedName>
        <fullName evidence="2">Uncharacterized protein</fullName>
    </submittedName>
</protein>
<dbReference type="EMBL" id="QWLN02005722">
    <property type="protein sequence ID" value="TEA36946.1"/>
    <property type="molecule type" value="Genomic_DNA"/>
</dbReference>
<keyword evidence="3" id="KW-1185">Reference proteome</keyword>
<evidence type="ECO:0000313" key="2">
    <source>
        <dbReference type="EMBL" id="TEA36946.1"/>
    </source>
</evidence>
<dbReference type="Proteomes" id="UP000295264">
    <property type="component" value="Unassembled WGS sequence"/>
</dbReference>
<comment type="caution">
    <text evidence="2">The sequence shown here is derived from an EMBL/GenBank/DDBJ whole genome shotgun (WGS) entry which is preliminary data.</text>
</comment>
<organism evidence="2 3">
    <name type="scientific">Sousa chinensis</name>
    <name type="common">Indo-pacific humpbacked dolphin</name>
    <name type="synonym">Steno chinensis</name>
    <dbReference type="NCBI Taxonomy" id="103600"/>
    <lineage>
        <taxon>Eukaryota</taxon>
        <taxon>Metazoa</taxon>
        <taxon>Chordata</taxon>
        <taxon>Craniata</taxon>
        <taxon>Vertebrata</taxon>
        <taxon>Euteleostomi</taxon>
        <taxon>Mammalia</taxon>
        <taxon>Eutheria</taxon>
        <taxon>Laurasiatheria</taxon>
        <taxon>Artiodactyla</taxon>
        <taxon>Whippomorpha</taxon>
        <taxon>Cetacea</taxon>
        <taxon>Odontoceti</taxon>
        <taxon>Delphinidae</taxon>
        <taxon>Sousa</taxon>
    </lineage>
</organism>
<feature type="non-terminal residue" evidence="2">
    <location>
        <position position="1"/>
    </location>
</feature>
<gene>
    <name evidence="2" type="ORF">DBR06_SOUSAS210072</name>
</gene>
<feature type="compositionally biased region" description="Polar residues" evidence="1">
    <location>
        <begin position="16"/>
        <end position="30"/>
    </location>
</feature>
<accession>A0A484GP65</accession>
<proteinExistence type="predicted"/>
<evidence type="ECO:0000256" key="1">
    <source>
        <dbReference type="SAM" id="MobiDB-lite"/>
    </source>
</evidence>
<feature type="region of interest" description="Disordered" evidence="1">
    <location>
        <begin position="1"/>
        <end position="30"/>
    </location>
</feature>
<name>A0A484GP65_SOUCH</name>
<sequence>VPSDRGWRSYPGPFLSSRNDGPSSQQSTAR</sequence>
<dbReference type="AlphaFoldDB" id="A0A484GP65"/>
<evidence type="ECO:0000313" key="3">
    <source>
        <dbReference type="Proteomes" id="UP000295264"/>
    </source>
</evidence>